<feature type="compositionally biased region" description="Low complexity" evidence="1">
    <location>
        <begin position="30"/>
        <end position="47"/>
    </location>
</feature>
<dbReference type="Proteomes" id="UP000606974">
    <property type="component" value="Unassembled WGS sequence"/>
</dbReference>
<feature type="compositionally biased region" description="Gly residues" evidence="1">
    <location>
        <begin position="1"/>
        <end position="10"/>
    </location>
</feature>
<accession>A0A8H7E572</accession>
<feature type="compositionally biased region" description="Pro residues" evidence="1">
    <location>
        <begin position="185"/>
        <end position="199"/>
    </location>
</feature>
<keyword evidence="3" id="KW-1185">Reference proteome</keyword>
<sequence>MANGSQGSGGPSLAASGQGNRHTRQKTSPSQQASRQARQASQQARQQDLPRNPPQAPQETFQQTHQQPNRRTDGVSNGNSVPEGTTSSREASGKVTSNINPASSSSTPPRRPLIRPSTTPSAGSGLQDIAPPNRHPPNAGGAIGASILPYPGSKLYERLTRPLLGPASATASPLKPSLGSSPSPGSDPSPGSSPSPGPSPHDRLSGAPSGSDARTEPRIRLSCAPETIAGHHIRLQLKTEFCIATRNNQEHITNWLELARILMDGYNEQIGTGDPRIEVLDLSLLATNSHSWIIASNSPYEGYVMRENNYIWWQLKMKSPIFNVVPHSPWKHHVKAFWKFLSDNYRIITLDQQYTQICVSLDPGYTLTELKQIASSIIHFETAIEPLQPEKPDKADKARSIWLHSRPFAPSRRGRSASVSYIDQCSTWTELLNAINDGLTSNYAWDFWVVRHSGFLIFRKPSPCLGPPEIFSWAELTMAFILAAMRHGSPEYLRRCSHDVGALKDFVGRVDIPGNGPHHLDRLWEGISPSAAREPMMDTRAVLSMDEGLAQLGLVEPWRYWVRIKEMVALDAEQCAASVPQALQRHLNRFETSA</sequence>
<comment type="caution">
    <text evidence="2">The sequence shown here is derived from an EMBL/GenBank/DDBJ whole genome shotgun (WGS) entry which is preliminary data.</text>
</comment>
<dbReference type="AlphaFoldDB" id="A0A8H7E572"/>
<evidence type="ECO:0000313" key="2">
    <source>
        <dbReference type="EMBL" id="KAF7508975.1"/>
    </source>
</evidence>
<feature type="region of interest" description="Disordered" evidence="1">
    <location>
        <begin position="166"/>
        <end position="216"/>
    </location>
</feature>
<name>A0A8H7E572_9EURO</name>
<dbReference type="EMBL" id="JAACFV010000047">
    <property type="protein sequence ID" value="KAF7508975.1"/>
    <property type="molecule type" value="Genomic_DNA"/>
</dbReference>
<gene>
    <name evidence="2" type="ORF">GJ744_008531</name>
</gene>
<organism evidence="2 3">
    <name type="scientific">Endocarpon pusillum</name>
    <dbReference type="NCBI Taxonomy" id="364733"/>
    <lineage>
        <taxon>Eukaryota</taxon>
        <taxon>Fungi</taxon>
        <taxon>Dikarya</taxon>
        <taxon>Ascomycota</taxon>
        <taxon>Pezizomycotina</taxon>
        <taxon>Eurotiomycetes</taxon>
        <taxon>Chaetothyriomycetidae</taxon>
        <taxon>Verrucariales</taxon>
        <taxon>Verrucariaceae</taxon>
        <taxon>Endocarpon</taxon>
    </lineage>
</organism>
<feature type="compositionally biased region" description="Polar residues" evidence="1">
    <location>
        <begin position="57"/>
        <end position="100"/>
    </location>
</feature>
<proteinExistence type="predicted"/>
<feature type="compositionally biased region" description="Low complexity" evidence="1">
    <location>
        <begin position="101"/>
        <end position="121"/>
    </location>
</feature>
<feature type="compositionally biased region" description="Low complexity" evidence="1">
    <location>
        <begin position="172"/>
        <end position="184"/>
    </location>
</feature>
<evidence type="ECO:0000256" key="1">
    <source>
        <dbReference type="SAM" id="MobiDB-lite"/>
    </source>
</evidence>
<reference evidence="2" key="1">
    <citation type="submission" date="2020-02" db="EMBL/GenBank/DDBJ databases">
        <authorList>
            <person name="Palmer J.M."/>
        </authorList>
    </citation>
    <scope>NUCLEOTIDE SEQUENCE</scope>
    <source>
        <strain evidence="2">EPUS1.4</strain>
        <tissue evidence="2">Thallus</tissue>
    </source>
</reference>
<feature type="region of interest" description="Disordered" evidence="1">
    <location>
        <begin position="1"/>
        <end position="145"/>
    </location>
</feature>
<protein>
    <submittedName>
        <fullName evidence="2">Uncharacterized protein</fullName>
    </submittedName>
</protein>
<evidence type="ECO:0000313" key="3">
    <source>
        <dbReference type="Proteomes" id="UP000606974"/>
    </source>
</evidence>
<dbReference type="OrthoDB" id="10435252at2759"/>